<evidence type="ECO:0000313" key="1">
    <source>
        <dbReference type="EMBL" id="CAB4155242.1"/>
    </source>
</evidence>
<protein>
    <submittedName>
        <fullName evidence="3">Uncharacterized protein</fullName>
    </submittedName>
</protein>
<gene>
    <name evidence="3" type="ORF">UFOVP1307_209</name>
    <name evidence="1" type="ORF">UFOVP651_137</name>
    <name evidence="2" type="ORF">UFOVP902_216</name>
</gene>
<evidence type="ECO:0000313" key="2">
    <source>
        <dbReference type="EMBL" id="CAB4171155.1"/>
    </source>
</evidence>
<organism evidence="3">
    <name type="scientific">uncultured Caudovirales phage</name>
    <dbReference type="NCBI Taxonomy" id="2100421"/>
    <lineage>
        <taxon>Viruses</taxon>
        <taxon>Duplodnaviria</taxon>
        <taxon>Heunggongvirae</taxon>
        <taxon>Uroviricota</taxon>
        <taxon>Caudoviricetes</taxon>
        <taxon>Peduoviridae</taxon>
        <taxon>Maltschvirus</taxon>
        <taxon>Maltschvirus maltsch</taxon>
    </lineage>
</organism>
<proteinExistence type="predicted"/>
<reference evidence="3" key="1">
    <citation type="submission" date="2020-05" db="EMBL/GenBank/DDBJ databases">
        <authorList>
            <person name="Chiriac C."/>
            <person name="Salcher M."/>
            <person name="Ghai R."/>
            <person name="Kavagutti S V."/>
        </authorList>
    </citation>
    <scope>NUCLEOTIDE SEQUENCE</scope>
</reference>
<evidence type="ECO:0000313" key="3">
    <source>
        <dbReference type="EMBL" id="CAB4198678.1"/>
    </source>
</evidence>
<name>A0A6J5RYQ3_9CAUD</name>
<accession>A0A6J5RYQ3</accession>
<dbReference type="EMBL" id="LR796859">
    <property type="protein sequence ID" value="CAB4171155.1"/>
    <property type="molecule type" value="Genomic_DNA"/>
</dbReference>
<dbReference type="EMBL" id="LR796625">
    <property type="protein sequence ID" value="CAB4155242.1"/>
    <property type="molecule type" value="Genomic_DNA"/>
</dbReference>
<sequence>MQHNTSYIINRLKHQSRHGTNIPGTNLPNLDDLAKSAQDALKSLESLPVIISKISTSLLQMLDGVGMAKTGLGQFARGLDKVIQQNEYTAKSINDLYKSMSILEIRNAAINKSFGISSLATAKLADTYQKLSTNLKITNDQTNQYASSIHKLLPTFNQLGKENDETYLGLIATQQVLQTQLGLSEELANSYSLYATQTGKNAVAQLQITDAIAKSLDPEGTIGDYHSIISDIANLTGDIQLQFGRIPGKLELAVLRSKQLGLNFEQVSKAGDNLLNIESSVGQELNYQLLTGRRLVDQDGRSLTEKMRTAKLTGDAVGMQAAMQQILERESGTLETNLMARREMAELLQTDEGTLARTLQKMRLLKDAAGKGIDLSLSKSDDERIKKLADANYTSDQIATMLQDTTNDTRTSNQIMEQQLQTLQDMKIIAMVQATDDKSNYNIILALQKEMKKDAIERGKKNAFAELTTKEATQAGVIMLSMDAAKPIVGLKNEVISPGGSAGIQTAPAAETTLKDGLIMPAGLGGVISMPEGTIGFQENDGIAVSTNIKSNSAAQSSGNTDTTSNAIDRQTAILVKALEQLGRQQSAFGPGLNSSYFS</sequence>
<dbReference type="EMBL" id="LR797270">
    <property type="protein sequence ID" value="CAB4198678.1"/>
    <property type="molecule type" value="Genomic_DNA"/>
</dbReference>